<dbReference type="InterPro" id="IPR031680">
    <property type="entry name" value="Hepar_II_III_N"/>
</dbReference>
<dbReference type="PANTHER" id="PTHR39210:SF1">
    <property type="entry name" value="HEPARIN-SULFATE LYASE"/>
    <property type="match status" value="1"/>
</dbReference>
<keyword evidence="2" id="KW-0732">Signal</keyword>
<protein>
    <submittedName>
        <fullName evidence="7">Heparin-sulfate lyase</fullName>
        <ecNumber evidence="7">4.2.2.8</ecNumber>
    </submittedName>
</protein>
<evidence type="ECO:0000256" key="2">
    <source>
        <dbReference type="ARBA" id="ARBA00022729"/>
    </source>
</evidence>
<evidence type="ECO:0000259" key="6">
    <source>
        <dbReference type="Pfam" id="PF16889"/>
    </source>
</evidence>
<dbReference type="SUPFAM" id="SSF48230">
    <property type="entry name" value="Chondroitin AC/alginate lyase"/>
    <property type="match status" value="1"/>
</dbReference>
<organism evidence="7">
    <name type="scientific">Blautia hansenii</name>
    <name type="common">Ruminococcus hansenii</name>
    <dbReference type="NCBI Taxonomy" id="1322"/>
    <lineage>
        <taxon>Bacteria</taxon>
        <taxon>Bacillati</taxon>
        <taxon>Bacillota</taxon>
        <taxon>Clostridia</taxon>
        <taxon>Lachnospirales</taxon>
        <taxon>Lachnospiraceae</taxon>
        <taxon>Blautia</taxon>
    </lineage>
</organism>
<dbReference type="PANTHER" id="PTHR39210">
    <property type="entry name" value="HEPARIN-SULFATE LYASE"/>
    <property type="match status" value="1"/>
</dbReference>
<feature type="domain" description="Heparinase II/III-like C-terminal" evidence="5">
    <location>
        <begin position="358"/>
        <end position="567"/>
    </location>
</feature>
<dbReference type="GO" id="GO:0015021">
    <property type="term" value="F:heparin-sulfate lyase activity"/>
    <property type="evidence" value="ECO:0007669"/>
    <property type="project" value="UniProtKB-EC"/>
</dbReference>
<evidence type="ECO:0000256" key="1">
    <source>
        <dbReference type="ARBA" id="ARBA00004418"/>
    </source>
</evidence>
<feature type="domain" description="Heparin-sulfate lyase N-terminal" evidence="6">
    <location>
        <begin position="34"/>
        <end position="298"/>
    </location>
</feature>
<evidence type="ECO:0000256" key="4">
    <source>
        <dbReference type="ARBA" id="ARBA00023239"/>
    </source>
</evidence>
<comment type="subcellular location">
    <subcellularLocation>
        <location evidence="1">Periplasm</location>
    </subcellularLocation>
</comment>
<name>A0A6N2R3A2_BLAHA</name>
<dbReference type="EC" id="4.2.2.8" evidence="7"/>
<dbReference type="EMBL" id="CACRSY010000004">
    <property type="protein sequence ID" value="VYS75332.1"/>
    <property type="molecule type" value="Genomic_DNA"/>
</dbReference>
<dbReference type="InterPro" id="IPR012480">
    <property type="entry name" value="Hepar_II_III_C"/>
</dbReference>
<keyword evidence="4 7" id="KW-0456">Lyase</keyword>
<dbReference type="RefSeq" id="WP_156341763.1">
    <property type="nucleotide sequence ID" value="NZ_CACRSY010000004.1"/>
</dbReference>
<gene>
    <name evidence="7" type="primary">hepC</name>
    <name evidence="7" type="ORF">BHLFYP23_01427</name>
</gene>
<proteinExistence type="predicted"/>
<evidence type="ECO:0000259" key="5">
    <source>
        <dbReference type="Pfam" id="PF07940"/>
    </source>
</evidence>
<evidence type="ECO:0000313" key="7">
    <source>
        <dbReference type="EMBL" id="VYS75332.1"/>
    </source>
</evidence>
<evidence type="ECO:0000256" key="3">
    <source>
        <dbReference type="ARBA" id="ARBA00022764"/>
    </source>
</evidence>
<dbReference type="GO" id="GO:0042597">
    <property type="term" value="C:periplasmic space"/>
    <property type="evidence" value="ECO:0007669"/>
    <property type="project" value="UniProtKB-SubCell"/>
</dbReference>
<accession>A0A6N2R3A2</accession>
<reference evidence="7" key="1">
    <citation type="submission" date="2019-11" db="EMBL/GenBank/DDBJ databases">
        <authorList>
            <person name="Feng L."/>
        </authorList>
    </citation>
    <scope>NUCLEOTIDE SEQUENCE</scope>
    <source>
        <strain evidence="7">BhanseniiLFYP23</strain>
    </source>
</reference>
<sequence>MNKKEYFERQKNRYQQGELAWCAKAAREYRPENSSQIMRIADEAVRLEFIFDLPWDMERTYEKETFTYPINWTYMPTDDPEFIYQMNRHRYFICLGQAYAMTGEEKYAKAFVDMITDWITCVPLTEESKKVTWREIEAGIRGENWTKSILYFENSPLIDDAFMEMFTKSLEEHGEYLLHARRGFQISSNWGVIENHGLLFIGLALNQEEYVETALKRLEQEGQIQVFSDGVHWEQSCMYHNEVLHCFLESVHILQEWEREIPEKLLEATRRMAMANVAWKKPDGCQPLTGDSDETCLEDMLAASAIVLAKEGCQEAEALKGCAGEYPDYESIWDLRQKGADIYDNIKGQTPKQKNFMLEESGNYYVRSSWERDGEYLHFRNGCLGGGHGHNDKLHLDVVSEGEDVLVDAGRYQYTYHEENRIWLKSAYAHNTILVDGQDFMEYTDAWGSQNAVPELRFAPKEKNGYLVLEGAHTGYLQGGAQVLLNRKIVVLEPGIYVVADMAYTGETHTYSRIFHFNNQGQLVYEDNRIVYNGKKAKMELVFPQKDTSVRKVESKLSRHYNLCEKNESIWADRKGEGTTAMLAVLAGRQKQKAEVCMQQVYNTVRDCMLDEKQAQGLYIRTDNHEYQLIFRYRDLTGPQDLLQVDECLGIGSLLICADKGDTISFA</sequence>
<dbReference type="Pfam" id="PF07940">
    <property type="entry name" value="Hepar_II_III_C"/>
    <property type="match status" value="1"/>
</dbReference>
<dbReference type="Gene3D" id="2.70.98.70">
    <property type="match status" value="1"/>
</dbReference>
<dbReference type="Gene3D" id="1.50.10.100">
    <property type="entry name" value="Chondroitin AC/alginate lyase"/>
    <property type="match status" value="1"/>
</dbReference>
<dbReference type="InterPro" id="IPR008929">
    <property type="entry name" value="Chondroitin_lyas"/>
</dbReference>
<dbReference type="Pfam" id="PF16889">
    <property type="entry name" value="Hepar_II_III_N"/>
    <property type="match status" value="1"/>
</dbReference>
<keyword evidence="3" id="KW-0574">Periplasm</keyword>
<dbReference type="AlphaFoldDB" id="A0A6N2R3A2"/>